<dbReference type="Proteomes" id="UP000601597">
    <property type="component" value="Unassembled WGS sequence"/>
</dbReference>
<keyword evidence="2" id="KW-1185">Reference proteome</keyword>
<evidence type="ECO:0000313" key="2">
    <source>
        <dbReference type="Proteomes" id="UP000601597"/>
    </source>
</evidence>
<comment type="caution">
    <text evidence="1">The sequence shown here is derived from an EMBL/GenBank/DDBJ whole genome shotgun (WGS) entry which is preliminary data.</text>
</comment>
<accession>A0ABQ3BAU8</accession>
<reference evidence="2" key="1">
    <citation type="journal article" date="2019" name="Int. J. Syst. Evol. Microbiol.">
        <title>The Global Catalogue of Microorganisms (GCM) 10K type strain sequencing project: providing services to taxonomists for standard genome sequencing and annotation.</title>
        <authorList>
            <consortium name="The Broad Institute Genomics Platform"/>
            <consortium name="The Broad Institute Genome Sequencing Center for Infectious Disease"/>
            <person name="Wu L."/>
            <person name="Ma J."/>
        </authorList>
    </citation>
    <scope>NUCLEOTIDE SEQUENCE [LARGE SCALE GENOMIC DNA]</scope>
    <source>
        <strain evidence="2">KCTC 22280</strain>
    </source>
</reference>
<sequence>MLDYITPRQLTCASSHHKSPIATEVTKDLSSFDEIQRQSTEAIHNHFNDTPDNA</sequence>
<name>A0ABQ3BAU8_9GAMM</name>
<gene>
    <name evidence="1" type="ORF">GCM10007071_37270</name>
</gene>
<organism evidence="1 2">
    <name type="scientific">Marinobacter zhanjiangensis</name>
    <dbReference type="NCBI Taxonomy" id="578215"/>
    <lineage>
        <taxon>Bacteria</taxon>
        <taxon>Pseudomonadati</taxon>
        <taxon>Pseudomonadota</taxon>
        <taxon>Gammaproteobacteria</taxon>
        <taxon>Pseudomonadales</taxon>
        <taxon>Marinobacteraceae</taxon>
        <taxon>Marinobacter</taxon>
    </lineage>
</organism>
<proteinExistence type="predicted"/>
<protein>
    <submittedName>
        <fullName evidence="1">Uncharacterized protein</fullName>
    </submittedName>
</protein>
<dbReference type="EMBL" id="BMXV01000016">
    <property type="protein sequence ID" value="GGY86423.1"/>
    <property type="molecule type" value="Genomic_DNA"/>
</dbReference>
<evidence type="ECO:0000313" key="1">
    <source>
        <dbReference type="EMBL" id="GGY86423.1"/>
    </source>
</evidence>